<dbReference type="Pfam" id="PF22693">
    <property type="entry name" value="MACPF_1"/>
    <property type="match status" value="1"/>
</dbReference>
<evidence type="ECO:0000313" key="2">
    <source>
        <dbReference type="EMBL" id="KAF0559888.1"/>
    </source>
</evidence>
<dbReference type="OrthoDB" id="2387130at2759"/>
<evidence type="ECO:0000259" key="1">
    <source>
        <dbReference type="Pfam" id="PF22693"/>
    </source>
</evidence>
<name>A0A8H4EV74_GIGMA</name>
<organism evidence="2 3">
    <name type="scientific">Gigaspora margarita</name>
    <dbReference type="NCBI Taxonomy" id="4874"/>
    <lineage>
        <taxon>Eukaryota</taxon>
        <taxon>Fungi</taxon>
        <taxon>Fungi incertae sedis</taxon>
        <taxon>Mucoromycota</taxon>
        <taxon>Glomeromycotina</taxon>
        <taxon>Glomeromycetes</taxon>
        <taxon>Diversisporales</taxon>
        <taxon>Gigasporaceae</taxon>
        <taxon>Gigaspora</taxon>
    </lineage>
</organism>
<dbReference type="EMBL" id="WTPW01000015">
    <property type="protein sequence ID" value="KAF0559888.1"/>
    <property type="molecule type" value="Genomic_DNA"/>
</dbReference>
<protein>
    <submittedName>
        <fullName evidence="2">Hsp70 family protein</fullName>
    </submittedName>
</protein>
<dbReference type="InterPro" id="IPR054586">
    <property type="entry name" value="MACPF_1_fungal"/>
</dbReference>
<feature type="domain" description="MACPF-like" evidence="1">
    <location>
        <begin position="52"/>
        <end position="311"/>
    </location>
</feature>
<dbReference type="AlphaFoldDB" id="A0A8H4EV74"/>
<sequence length="539" mass="61481">MNFISPRGTVSRKQENEKLLKDILFANNILKIKKSTHPNANSIIQICKLNYGFTMTENGSEKADKDAIEFPQDVTLDIHMNELGYTKCENEGTCKHTQENFLLKTLMIGGKASLTIPSSLSFGISLSHEHQIKSTYHTECFYGYKIILLPRCEIEVKIEKIKPTETFKQAVDDALKKTNPMNELKIIRERFGEYIAKKVKIGGRIDRIVYHNASNSSQENPKTRSIGGNIGSELVKIKSSYKHNNGHSEFFSISSGNFDINVYGGDIKTFDKDNMALWKDSLNDYTTWSVIQYVNLVPIFDILDPEIHQKILEIMGRKILYSKIDIIDGVNMLPLSESPYVHKLKIPDPKLDLKECQIFATVMSKEQREVFSTRIIICASLKDNTFPNNYSVLAKCTQEILQEGSIHPTLSQLLVGVHFCCVGSQLEACFFIYDLKKEREKLYRAKFSITSFAQGDYLTLKRASNWKISDNSILYKAPVPWTYDMPTFISLFYKTCPCCIVGFTNLIPEHLIFNSLVDDKVDDDPRILYFCAPPSIQHT</sequence>
<evidence type="ECO:0000313" key="3">
    <source>
        <dbReference type="Proteomes" id="UP000439903"/>
    </source>
</evidence>
<keyword evidence="3" id="KW-1185">Reference proteome</keyword>
<proteinExistence type="predicted"/>
<accession>A0A8H4EV74</accession>
<comment type="caution">
    <text evidence="2">The sequence shown here is derived from an EMBL/GenBank/DDBJ whole genome shotgun (WGS) entry which is preliminary data.</text>
</comment>
<gene>
    <name evidence="2" type="ORF">F8M41_004403</name>
</gene>
<dbReference type="Proteomes" id="UP000439903">
    <property type="component" value="Unassembled WGS sequence"/>
</dbReference>
<reference evidence="2 3" key="1">
    <citation type="journal article" date="2019" name="Environ. Microbiol.">
        <title>At the nexus of three kingdoms: the genome of the mycorrhizal fungus Gigaspora margarita provides insights into plant, endobacterial and fungal interactions.</title>
        <authorList>
            <person name="Venice F."/>
            <person name="Ghignone S."/>
            <person name="Salvioli di Fossalunga A."/>
            <person name="Amselem J."/>
            <person name="Novero M."/>
            <person name="Xianan X."/>
            <person name="Sedzielewska Toro K."/>
            <person name="Morin E."/>
            <person name="Lipzen A."/>
            <person name="Grigoriev I.V."/>
            <person name="Henrissat B."/>
            <person name="Martin F.M."/>
            <person name="Bonfante P."/>
        </authorList>
    </citation>
    <scope>NUCLEOTIDE SEQUENCE [LARGE SCALE GENOMIC DNA]</scope>
    <source>
        <strain evidence="2 3">BEG34</strain>
    </source>
</reference>